<keyword evidence="2" id="KW-0238">DNA-binding</keyword>
<dbReference type="InterPro" id="IPR010982">
    <property type="entry name" value="Lambda_DNA-bd_dom_sf"/>
</dbReference>
<proteinExistence type="predicted"/>
<dbReference type="Gene3D" id="1.10.260.40">
    <property type="entry name" value="lambda repressor-like DNA-binding domains"/>
    <property type="match status" value="1"/>
</dbReference>
<dbReference type="CDD" id="cd00093">
    <property type="entry name" value="HTH_XRE"/>
    <property type="match status" value="1"/>
</dbReference>
<protein>
    <submittedName>
        <fullName evidence="5">Helix-turn-helix domain-containing protein</fullName>
    </submittedName>
</protein>
<comment type="caution">
    <text evidence="5">The sequence shown here is derived from an EMBL/GenBank/DDBJ whole genome shotgun (WGS) entry which is preliminary data.</text>
</comment>
<gene>
    <name evidence="5" type="ORF">ACFPZ4_12130</name>
</gene>
<name>A0ABW1HMF4_9ACTN</name>
<dbReference type="PROSITE" id="PS50943">
    <property type="entry name" value="HTH_CROC1"/>
    <property type="match status" value="1"/>
</dbReference>
<dbReference type="PANTHER" id="PTHR46797">
    <property type="entry name" value="HTH-TYPE TRANSCRIPTIONAL REGULATOR"/>
    <property type="match status" value="1"/>
</dbReference>
<dbReference type="EMBL" id="JBHSQQ010000055">
    <property type="protein sequence ID" value="MFC5942218.1"/>
    <property type="molecule type" value="Genomic_DNA"/>
</dbReference>
<feature type="domain" description="HTH cro/C1-type" evidence="4">
    <location>
        <begin position="10"/>
        <end position="65"/>
    </location>
</feature>
<dbReference type="RefSeq" id="WP_353900308.1">
    <property type="nucleotide sequence ID" value="NZ_JBHSQQ010000055.1"/>
</dbReference>
<dbReference type="Proteomes" id="UP001596207">
    <property type="component" value="Unassembled WGS sequence"/>
</dbReference>
<dbReference type="Pfam" id="PF13560">
    <property type="entry name" value="HTH_31"/>
    <property type="match status" value="1"/>
</dbReference>
<organism evidence="5 6">
    <name type="scientific">Micromonospora harpali</name>
    <dbReference type="NCBI Taxonomy" id="1490225"/>
    <lineage>
        <taxon>Bacteria</taxon>
        <taxon>Bacillati</taxon>
        <taxon>Actinomycetota</taxon>
        <taxon>Actinomycetes</taxon>
        <taxon>Micromonosporales</taxon>
        <taxon>Micromonosporaceae</taxon>
        <taxon>Micromonospora</taxon>
    </lineage>
</organism>
<dbReference type="PANTHER" id="PTHR46797:SF23">
    <property type="entry name" value="HTH-TYPE TRANSCRIPTIONAL REGULATOR SUTR"/>
    <property type="match status" value="1"/>
</dbReference>
<dbReference type="SMART" id="SM00530">
    <property type="entry name" value="HTH_XRE"/>
    <property type="match status" value="1"/>
</dbReference>
<evidence type="ECO:0000256" key="3">
    <source>
        <dbReference type="ARBA" id="ARBA00023163"/>
    </source>
</evidence>
<keyword evidence="6" id="KW-1185">Reference proteome</keyword>
<evidence type="ECO:0000259" key="4">
    <source>
        <dbReference type="PROSITE" id="PS50943"/>
    </source>
</evidence>
<dbReference type="InterPro" id="IPR050807">
    <property type="entry name" value="TransReg_Diox_bact_type"/>
</dbReference>
<evidence type="ECO:0000256" key="1">
    <source>
        <dbReference type="ARBA" id="ARBA00023015"/>
    </source>
</evidence>
<evidence type="ECO:0000313" key="5">
    <source>
        <dbReference type="EMBL" id="MFC5942218.1"/>
    </source>
</evidence>
<evidence type="ECO:0000256" key="2">
    <source>
        <dbReference type="ARBA" id="ARBA00023125"/>
    </source>
</evidence>
<evidence type="ECO:0000313" key="6">
    <source>
        <dbReference type="Proteomes" id="UP001596207"/>
    </source>
</evidence>
<reference evidence="6" key="1">
    <citation type="journal article" date="2019" name="Int. J. Syst. Evol. Microbiol.">
        <title>The Global Catalogue of Microorganisms (GCM) 10K type strain sequencing project: providing services to taxonomists for standard genome sequencing and annotation.</title>
        <authorList>
            <consortium name="The Broad Institute Genomics Platform"/>
            <consortium name="The Broad Institute Genome Sequencing Center for Infectious Disease"/>
            <person name="Wu L."/>
            <person name="Ma J."/>
        </authorList>
    </citation>
    <scope>NUCLEOTIDE SEQUENCE [LARGE SCALE GENOMIC DNA]</scope>
    <source>
        <strain evidence="6">CGMCC 4.7173</strain>
    </source>
</reference>
<dbReference type="SUPFAM" id="SSF47413">
    <property type="entry name" value="lambda repressor-like DNA-binding domains"/>
    <property type="match status" value="1"/>
</dbReference>
<sequence>MDELPIGRRVAYWRSRRNMSQQQFADTLGKSKSWVDKVERGARALDKLSTLQTVADALGIELRLLLGENAERKRTGEWLDAARIDAVRGALSRWGPARLGQAQPRLTIGDLGKAVNHAWLSYQHARYAELVRSLPRLLLDAQQVRAANPDVAEAAQRLAEAYQITSAVMRKVGPADLAWLAADRALTASQDADDHLLTGVCAAQLGYALLSQGQARHAMEVTIALAHQIAGPDPLDAPADHLSVHGTLLITAALGAATLGHVACAAELIGQAGEAAAIVDDGQNHYWTAFGPITVELARITAAIALGRGVDRVEHQQLVEHAAFRGLPPERRADYLVEAARGYLGAGDLVRAGKTLVSAERAAPAEVRNRPLGHELLAALLRRSPAASLDVLRLADELGVRV</sequence>
<keyword evidence="3" id="KW-0804">Transcription</keyword>
<keyword evidence="1" id="KW-0805">Transcription regulation</keyword>
<accession>A0ABW1HMF4</accession>
<dbReference type="InterPro" id="IPR001387">
    <property type="entry name" value="Cro/C1-type_HTH"/>
</dbReference>